<accession>A0A6C0BND3</accession>
<dbReference type="EMBL" id="MN739201">
    <property type="protein sequence ID" value="QHS93271.1"/>
    <property type="molecule type" value="Genomic_DNA"/>
</dbReference>
<name>A0A6C0BND3_9ZZZZ</name>
<evidence type="ECO:0000313" key="1">
    <source>
        <dbReference type="EMBL" id="QHS93271.1"/>
    </source>
</evidence>
<organism evidence="1">
    <name type="scientific">viral metagenome</name>
    <dbReference type="NCBI Taxonomy" id="1070528"/>
    <lineage>
        <taxon>unclassified sequences</taxon>
        <taxon>metagenomes</taxon>
        <taxon>organismal metagenomes</taxon>
    </lineage>
</organism>
<proteinExistence type="predicted"/>
<protein>
    <submittedName>
        <fullName evidence="1">Uncharacterized protein</fullName>
    </submittedName>
</protein>
<reference evidence="1" key="1">
    <citation type="journal article" date="2020" name="Nature">
        <title>Giant virus diversity and host interactions through global metagenomics.</title>
        <authorList>
            <person name="Schulz F."/>
            <person name="Roux S."/>
            <person name="Paez-Espino D."/>
            <person name="Jungbluth S."/>
            <person name="Walsh D.A."/>
            <person name="Denef V.J."/>
            <person name="McMahon K.D."/>
            <person name="Konstantinidis K.T."/>
            <person name="Eloe-Fadrosh E.A."/>
            <person name="Kyrpides N.C."/>
            <person name="Woyke T."/>
        </authorList>
    </citation>
    <scope>NUCLEOTIDE SEQUENCE</scope>
    <source>
        <strain evidence="1">GVMAG-M-3300017989-17</strain>
    </source>
</reference>
<sequence>MWRFFVVLAAALVAFVGVAMFFPKTPDKKQIAIEAQRRADEAARVASAAYQDYLASLKK</sequence>
<dbReference type="AlphaFoldDB" id="A0A6C0BND3"/>